<feature type="region of interest" description="Disordered" evidence="1">
    <location>
        <begin position="55"/>
        <end position="97"/>
    </location>
</feature>
<dbReference type="PROSITE" id="PS50174">
    <property type="entry name" value="G_PATCH"/>
    <property type="match status" value="1"/>
</dbReference>
<feature type="compositionally biased region" description="Polar residues" evidence="1">
    <location>
        <begin position="1"/>
        <end position="17"/>
    </location>
</feature>
<dbReference type="GO" id="GO:0003676">
    <property type="term" value="F:nucleic acid binding"/>
    <property type="evidence" value="ECO:0007669"/>
    <property type="project" value="InterPro"/>
</dbReference>
<dbReference type="InterPro" id="IPR051189">
    <property type="entry name" value="Splicing_assoc_domain"/>
</dbReference>
<accession>A0A137P858</accession>
<name>A0A137P858_CONC2</name>
<evidence type="ECO:0000313" key="4">
    <source>
        <dbReference type="Proteomes" id="UP000070444"/>
    </source>
</evidence>
<dbReference type="AlphaFoldDB" id="A0A137P858"/>
<protein>
    <recommendedName>
        <fullName evidence="2">G-patch domain-containing protein</fullName>
    </recommendedName>
</protein>
<dbReference type="EMBL" id="KQ964482">
    <property type="protein sequence ID" value="KXN71159.1"/>
    <property type="molecule type" value="Genomic_DNA"/>
</dbReference>
<sequence length="349" mass="38885">MNNNLINSPKSDTNSAITKDKELNNSNKSQDKSCGPEIMLGSEFYYTVENQVNGIQPNSSNSNQFSCKLASSESEDADEIEKPRKASSKSKKSSKFDLDDLDDDVIEDYLNNISDKEDLFNMAKLSSVLNLKFDDNLSDNYEDIDEFNLSKSKNKSKYKKNNNGDTKGLSPEMVDQLRVYNQKFTNFIKQNDVDSMQLPPINNKIKSKVISLTKLYNLQCNQKSTKNRKKHLLITKTPTSNYITEGVFLALCNTNNPKPYKLEISKVNSNRVITKSGNGGNQIGVSITRQSDPDKRIDEGNKGHKLLSKLGWTPGTSIGANNTGILDPVEAYKIKGRSGLGLIKVTNAI</sequence>
<dbReference type="OrthoDB" id="21470at2759"/>
<dbReference type="Proteomes" id="UP000070444">
    <property type="component" value="Unassembled WGS sequence"/>
</dbReference>
<evidence type="ECO:0000256" key="1">
    <source>
        <dbReference type="SAM" id="MobiDB-lite"/>
    </source>
</evidence>
<dbReference type="STRING" id="796925.A0A137P858"/>
<reference evidence="3 4" key="1">
    <citation type="journal article" date="2015" name="Genome Biol. Evol.">
        <title>Phylogenomic analyses indicate that early fungi evolved digesting cell walls of algal ancestors of land plants.</title>
        <authorList>
            <person name="Chang Y."/>
            <person name="Wang S."/>
            <person name="Sekimoto S."/>
            <person name="Aerts A.L."/>
            <person name="Choi C."/>
            <person name="Clum A."/>
            <person name="LaButti K.M."/>
            <person name="Lindquist E.A."/>
            <person name="Yee Ngan C."/>
            <person name="Ohm R.A."/>
            <person name="Salamov A.A."/>
            <person name="Grigoriev I.V."/>
            <person name="Spatafora J.W."/>
            <person name="Berbee M.L."/>
        </authorList>
    </citation>
    <scope>NUCLEOTIDE SEQUENCE [LARGE SCALE GENOMIC DNA]</scope>
    <source>
        <strain evidence="3 4">NRRL 28638</strain>
    </source>
</reference>
<dbReference type="SMART" id="SM00443">
    <property type="entry name" value="G_patch"/>
    <property type="match status" value="1"/>
</dbReference>
<proteinExistence type="predicted"/>
<evidence type="ECO:0000313" key="3">
    <source>
        <dbReference type="EMBL" id="KXN71159.1"/>
    </source>
</evidence>
<organism evidence="3 4">
    <name type="scientific">Conidiobolus coronatus (strain ATCC 28846 / CBS 209.66 / NRRL 28638)</name>
    <name type="common">Delacroixia coronata</name>
    <dbReference type="NCBI Taxonomy" id="796925"/>
    <lineage>
        <taxon>Eukaryota</taxon>
        <taxon>Fungi</taxon>
        <taxon>Fungi incertae sedis</taxon>
        <taxon>Zoopagomycota</taxon>
        <taxon>Entomophthoromycotina</taxon>
        <taxon>Entomophthoromycetes</taxon>
        <taxon>Entomophthorales</taxon>
        <taxon>Ancylistaceae</taxon>
        <taxon>Conidiobolus</taxon>
    </lineage>
</organism>
<feature type="domain" description="G-patch" evidence="2">
    <location>
        <begin position="299"/>
        <end position="345"/>
    </location>
</feature>
<keyword evidence="4" id="KW-1185">Reference proteome</keyword>
<feature type="compositionally biased region" description="Polar residues" evidence="1">
    <location>
        <begin position="55"/>
        <end position="66"/>
    </location>
</feature>
<dbReference type="Pfam" id="PF01585">
    <property type="entry name" value="G-patch"/>
    <property type="match status" value="1"/>
</dbReference>
<gene>
    <name evidence="3" type="ORF">CONCODRAFT_84853</name>
</gene>
<dbReference type="InterPro" id="IPR000467">
    <property type="entry name" value="G_patch_dom"/>
</dbReference>
<dbReference type="PANTHER" id="PTHR14195">
    <property type="entry name" value="G PATCH DOMAIN CONTAINING PROTEIN 2"/>
    <property type="match status" value="1"/>
</dbReference>
<feature type="region of interest" description="Disordered" evidence="1">
    <location>
        <begin position="1"/>
        <end position="35"/>
    </location>
</feature>
<evidence type="ECO:0000259" key="2">
    <source>
        <dbReference type="PROSITE" id="PS50174"/>
    </source>
</evidence>